<evidence type="ECO:0000259" key="8">
    <source>
        <dbReference type="Pfam" id="PF00905"/>
    </source>
</evidence>
<dbReference type="GO" id="GO:0015648">
    <property type="term" value="F:lipid-linked peptidoglycan transporter activity"/>
    <property type="evidence" value="ECO:0007669"/>
    <property type="project" value="TreeGrafter"/>
</dbReference>
<feature type="domain" description="Penicillin-binding protein transpeptidase" evidence="8">
    <location>
        <begin position="989"/>
        <end position="1295"/>
    </location>
</feature>
<dbReference type="GO" id="GO:0051301">
    <property type="term" value="P:cell division"/>
    <property type="evidence" value="ECO:0007669"/>
    <property type="project" value="InterPro"/>
</dbReference>
<evidence type="ECO:0000256" key="7">
    <source>
        <dbReference type="SAM" id="Phobius"/>
    </source>
</evidence>
<feature type="transmembrane region" description="Helical" evidence="7">
    <location>
        <begin position="678"/>
        <end position="698"/>
    </location>
</feature>
<feature type="compositionally biased region" description="Low complexity" evidence="6">
    <location>
        <begin position="1341"/>
        <end position="1352"/>
    </location>
</feature>
<evidence type="ECO:0000256" key="4">
    <source>
        <dbReference type="ARBA" id="ARBA00022989"/>
    </source>
</evidence>
<dbReference type="GO" id="GO:0032153">
    <property type="term" value="C:cell division site"/>
    <property type="evidence" value="ECO:0007669"/>
    <property type="project" value="TreeGrafter"/>
</dbReference>
<feature type="transmembrane region" description="Helical" evidence="7">
    <location>
        <begin position="355"/>
        <end position="377"/>
    </location>
</feature>
<dbReference type="InterPro" id="IPR012338">
    <property type="entry name" value="Beta-lactam/transpept-like"/>
</dbReference>
<proteinExistence type="predicted"/>
<evidence type="ECO:0000313" key="9">
    <source>
        <dbReference type="EMBL" id="GEO09460.1"/>
    </source>
</evidence>
<dbReference type="GO" id="GO:0008658">
    <property type="term" value="F:penicillin binding"/>
    <property type="evidence" value="ECO:0007669"/>
    <property type="project" value="InterPro"/>
</dbReference>
<dbReference type="PANTHER" id="PTHR30474">
    <property type="entry name" value="CELL CYCLE PROTEIN"/>
    <property type="match status" value="1"/>
</dbReference>
<comment type="caution">
    <text evidence="9">The sequence shown here is derived from an EMBL/GenBank/DDBJ whole genome shotgun (WGS) entry which is preliminary data.</text>
</comment>
<organism evidence="9 10">
    <name type="scientific">Segetibacter aerophilus</name>
    <dbReference type="NCBI Taxonomy" id="670293"/>
    <lineage>
        <taxon>Bacteria</taxon>
        <taxon>Pseudomonadati</taxon>
        <taxon>Bacteroidota</taxon>
        <taxon>Chitinophagia</taxon>
        <taxon>Chitinophagales</taxon>
        <taxon>Chitinophagaceae</taxon>
        <taxon>Segetibacter</taxon>
    </lineage>
</organism>
<dbReference type="GO" id="GO:0008360">
    <property type="term" value="P:regulation of cell shape"/>
    <property type="evidence" value="ECO:0007669"/>
    <property type="project" value="UniProtKB-KW"/>
</dbReference>
<evidence type="ECO:0000256" key="2">
    <source>
        <dbReference type="ARBA" id="ARBA00022692"/>
    </source>
</evidence>
<comment type="subcellular location">
    <subcellularLocation>
        <location evidence="1">Membrane</location>
        <topology evidence="1">Multi-pass membrane protein</topology>
    </subcellularLocation>
</comment>
<dbReference type="Pfam" id="PF00905">
    <property type="entry name" value="Transpeptidase"/>
    <property type="match status" value="1"/>
</dbReference>
<feature type="transmembrane region" description="Helical" evidence="7">
    <location>
        <begin position="468"/>
        <end position="501"/>
    </location>
</feature>
<dbReference type="Proteomes" id="UP000321513">
    <property type="component" value="Unassembled WGS sequence"/>
</dbReference>
<keyword evidence="5 7" id="KW-0472">Membrane</keyword>
<evidence type="ECO:0000256" key="3">
    <source>
        <dbReference type="ARBA" id="ARBA00022960"/>
    </source>
</evidence>
<dbReference type="PANTHER" id="PTHR30474:SF3">
    <property type="entry name" value="PEPTIDOGLYCAN GLYCOSYLTRANSFERASE RODA"/>
    <property type="match status" value="1"/>
</dbReference>
<feature type="transmembrane region" description="Helical" evidence="7">
    <location>
        <begin position="556"/>
        <end position="575"/>
    </location>
</feature>
<dbReference type="InterPro" id="IPR001182">
    <property type="entry name" value="FtsW/RodA"/>
</dbReference>
<feature type="transmembrane region" description="Helical" evidence="7">
    <location>
        <begin position="294"/>
        <end position="313"/>
    </location>
</feature>
<name>A0A512BBY0_9BACT</name>
<dbReference type="Pfam" id="PF01098">
    <property type="entry name" value="FTSW_RODA_SPOVE"/>
    <property type="match status" value="1"/>
</dbReference>
<accession>A0A512BBY0</accession>
<feature type="transmembrane region" description="Helical" evidence="7">
    <location>
        <begin position="398"/>
        <end position="416"/>
    </location>
</feature>
<keyword evidence="10" id="KW-1185">Reference proteome</keyword>
<dbReference type="InterPro" id="IPR001460">
    <property type="entry name" value="PCN-bd_Tpept"/>
</dbReference>
<dbReference type="RefSeq" id="WP_246113197.1">
    <property type="nucleotide sequence ID" value="NZ_BJYT01000006.1"/>
</dbReference>
<feature type="transmembrane region" description="Helical" evidence="7">
    <location>
        <begin position="436"/>
        <end position="456"/>
    </location>
</feature>
<dbReference type="EMBL" id="BJYT01000006">
    <property type="protein sequence ID" value="GEO09460.1"/>
    <property type="molecule type" value="Genomic_DNA"/>
</dbReference>
<feature type="transmembrane region" description="Helical" evidence="7">
    <location>
        <begin position="325"/>
        <end position="343"/>
    </location>
</feature>
<dbReference type="SUPFAM" id="SSF56601">
    <property type="entry name" value="beta-lactamase/transpeptidase-like"/>
    <property type="match status" value="1"/>
</dbReference>
<keyword evidence="4 7" id="KW-1133">Transmembrane helix</keyword>
<protein>
    <recommendedName>
        <fullName evidence="8">Penicillin-binding protein transpeptidase domain-containing protein</fullName>
    </recommendedName>
</protein>
<feature type="region of interest" description="Disordered" evidence="6">
    <location>
        <begin position="1341"/>
        <end position="1401"/>
    </location>
</feature>
<feature type="transmembrane region" description="Helical" evidence="7">
    <location>
        <begin position="648"/>
        <end position="666"/>
    </location>
</feature>
<evidence type="ECO:0000256" key="1">
    <source>
        <dbReference type="ARBA" id="ARBA00004141"/>
    </source>
</evidence>
<dbReference type="Gene3D" id="3.40.710.10">
    <property type="entry name" value="DD-peptidase/beta-lactamase superfamily"/>
    <property type="match status" value="1"/>
</dbReference>
<evidence type="ECO:0000313" key="10">
    <source>
        <dbReference type="Proteomes" id="UP000321513"/>
    </source>
</evidence>
<evidence type="ECO:0000256" key="6">
    <source>
        <dbReference type="SAM" id="MobiDB-lite"/>
    </source>
</evidence>
<keyword evidence="3" id="KW-0133">Cell shape</keyword>
<evidence type="ECO:0000256" key="5">
    <source>
        <dbReference type="ARBA" id="ARBA00023136"/>
    </source>
</evidence>
<dbReference type="GO" id="GO:0005886">
    <property type="term" value="C:plasma membrane"/>
    <property type="evidence" value="ECO:0007669"/>
    <property type="project" value="TreeGrafter"/>
</dbReference>
<feature type="transmembrane region" description="Helical" evidence="7">
    <location>
        <begin position="513"/>
        <end position="544"/>
    </location>
</feature>
<reference evidence="9 10" key="1">
    <citation type="submission" date="2019-07" db="EMBL/GenBank/DDBJ databases">
        <title>Whole genome shotgun sequence of Segetibacter aerophilus NBRC 106135.</title>
        <authorList>
            <person name="Hosoyama A."/>
            <person name="Uohara A."/>
            <person name="Ohji S."/>
            <person name="Ichikawa N."/>
        </authorList>
    </citation>
    <scope>NUCLEOTIDE SEQUENCE [LARGE SCALE GENOMIC DNA]</scope>
    <source>
        <strain evidence="9 10">NBRC 106135</strain>
    </source>
</reference>
<gene>
    <name evidence="9" type="ORF">SAE01_19560</name>
</gene>
<keyword evidence="2 7" id="KW-0812">Transmembrane</keyword>
<sequence>MLVLFYQLFTVLKNDQADVQKRLANGTMMNLNDSKPGERIKILLQKGFYFSDKRDIDFIGKVVENGKRNLPDVIDNIGELNKSNFNVNSEAAYAQGGEVFRRRVQVERALLGFSDEDSALFQQERRKPVQLPSVNSLNMGSGSINGVVQKGEKIPVQGVLVRLQVILPEDSLYSENVGDVEQRIAVNTKGVRRVFVVDSLHHRQLQSLTAFARTDANGHFSFTGLPANRSFAVLPLQPGYEFGRSQGVENLEDNEEFTFVQAPNTIKLFSNRDFSNLKKERSFIVRTPGEAARWFWIIVGCFIVSFWLLHLLLSFRFPQADQLILPVMMILTGLSFVTLFSLQDPLRDRFFSKSTLFYFEGGILGIVVLMLFNLRYFTTDSLIYRLFVFKGNRKAANGWPWAVVAMGLLLLTIIFGTGPEGSGVKVNLFGFQPSEIVKYLVIMFLAGFFAANEKFISEYTSLNKRFYFFFFALFAILTTIFLFLILGDLGPAMVCCFTFIILFSFSRGDFADMVGAVVVYVLSIWLSKNVWIGTAITAATLTLYTLFKRRQLSESAVMALVVIAGFLLLDQIPYLDKLIPGPVHRLTDRKAIWQNAWNNEVFGGDQVANGIWAMSSGGVTGQGVGEGFAKTIPEAHTDMILPSMGEEFGWAGIICIFILFLIYLHRSFIIGRQTGTPFLFYVCAGIGVSTFVQFLLIAGGSTGALPLSGVALPFMSYGGSSLLCNMLAAGFLLSASHLQGSAVQMKFITRQQDKNLMPALVAACVGIVLLGVNVSKYLFNNKRWVVEPALVADRSGARMFSYNPRISILMSKLQAGNLLDRKGLILATSHQDQINKQYDSLLSVGIPKENLEAFAYKRLDRYYPFGEQMFFWTGDANTGVFNGSTNGYFAEYEHAAELRGFPTPTSKFQVSATRFKEDRFLPRTSTEMTVNRRDYGAIAPLLLAGINSPEVAAFKQRNRDVQLTMDAGLQTHLNRILATDDSVRIKRVSVVIMEDNTGDVLASASYPLPPVNDWDRLTLTEGELNRLPGWNLNSDIGFTYATQPGSTAKLVTALAAFNKLGEKAATKTIRVLPQDLIRIKSAEPDEAGNISIERAIVKSNNSFFIRLANEEHLQEEMGTLYLQTGMFLHGVGGYFYESEPNNNDQQNTWRELWRKTEFRSAKSYNPNNIKRTRGKGISGMAWGQGELIATPAAVARVASGIANNGMLVPNRYVLSISGVQTPVKPGVAIAKSPEFAAYMTDYMLKQSAGKAERLKLNVAGKTGTPERIWKSERINDGWYVFFAPKAKGPGHIVTCIRLEAAKGSSEAVRLAGTYVVPALVERGYIKSFENNQNQRIAPAAPVAQVAEQDQAENNGDDNEALPDSQAQQLLVNKKSAGKKSQPVKPAVTVKKPDEEPGDTAQ</sequence>
<feature type="transmembrane region" description="Helical" evidence="7">
    <location>
        <begin position="710"/>
        <end position="735"/>
    </location>
</feature>
<feature type="transmembrane region" description="Helical" evidence="7">
    <location>
        <begin position="756"/>
        <end position="779"/>
    </location>
</feature>